<keyword evidence="2" id="KW-0449">Lipoprotein</keyword>
<gene>
    <name evidence="2" type="primary">bor</name>
    <name evidence="2" type="ORF">CIT292_07534</name>
</gene>
<dbReference type="HOGENOM" id="CLU_173183_0_1_6"/>
<keyword evidence="1" id="KW-0732">Signal</keyword>
<feature type="chain" id="PRO_5003054807" evidence="1">
    <location>
        <begin position="22"/>
        <end position="99"/>
    </location>
</feature>
<protein>
    <submittedName>
        <fullName evidence="2">Lipoprotein bor</fullName>
    </submittedName>
</protein>
<proteinExistence type="predicted"/>
<evidence type="ECO:0000313" key="2">
    <source>
        <dbReference type="EMBL" id="EFE09251.1"/>
    </source>
</evidence>
<reference evidence="2 3" key="1">
    <citation type="submission" date="2010-02" db="EMBL/GenBank/DDBJ databases">
        <authorList>
            <person name="Weinstock G."/>
            <person name="Sodergren E."/>
            <person name="Clifton S."/>
            <person name="Fulton L."/>
            <person name="Fulton B."/>
            <person name="Courtney L."/>
            <person name="Fronick C."/>
            <person name="Harrison M."/>
            <person name="Strong C."/>
            <person name="Farmer C."/>
            <person name="Delahaunty K."/>
            <person name="Markovic C."/>
            <person name="Hall O."/>
            <person name="Minx P."/>
            <person name="Tomlinson C."/>
            <person name="Mitreva M."/>
            <person name="Nelson J."/>
            <person name="Hou S."/>
            <person name="Wollam A."/>
            <person name="Pepin K.H."/>
            <person name="Johnson M."/>
            <person name="Bhonagiri V."/>
            <person name="Zhang X."/>
            <person name="Suruliraj S."/>
            <person name="Warren W."/>
            <person name="Chinwalla A."/>
            <person name="Mardis E.R."/>
            <person name="Wilson R.K."/>
        </authorList>
    </citation>
    <scope>NUCLEOTIDE SEQUENCE [LARGE SCALE GENOMIC DNA]</scope>
    <source>
        <strain evidence="2 3">ATCC 29220</strain>
    </source>
</reference>
<name>D4BAP0_9ENTR</name>
<dbReference type="AlphaFoldDB" id="D4BAP0"/>
<evidence type="ECO:0000313" key="3">
    <source>
        <dbReference type="Proteomes" id="UP000003880"/>
    </source>
</evidence>
<dbReference type="Pfam" id="PF06291">
    <property type="entry name" value="Lambda_Bor"/>
    <property type="match status" value="1"/>
</dbReference>
<dbReference type="InterPro" id="IPR010438">
    <property type="entry name" value="Lambda_Bor"/>
</dbReference>
<dbReference type="PROSITE" id="PS51257">
    <property type="entry name" value="PROKAR_LIPOPROTEIN"/>
    <property type="match status" value="1"/>
</dbReference>
<dbReference type="Proteomes" id="UP000003880">
    <property type="component" value="Unassembled WGS sequence"/>
</dbReference>
<organism evidence="2 3">
    <name type="scientific">Citrobacter youngae ATCC 29220</name>
    <dbReference type="NCBI Taxonomy" id="500640"/>
    <lineage>
        <taxon>Bacteria</taxon>
        <taxon>Pseudomonadati</taxon>
        <taxon>Pseudomonadota</taxon>
        <taxon>Gammaproteobacteria</taxon>
        <taxon>Enterobacterales</taxon>
        <taxon>Enterobacteriaceae</taxon>
        <taxon>Citrobacter</taxon>
        <taxon>Citrobacter freundii complex</taxon>
    </lineage>
</organism>
<comment type="caution">
    <text evidence="2">The sequence shown here is derived from an EMBL/GenBank/DDBJ whole genome shotgun (WGS) entry which is preliminary data.</text>
</comment>
<evidence type="ECO:0000256" key="1">
    <source>
        <dbReference type="SAM" id="SignalP"/>
    </source>
</evidence>
<dbReference type="eggNOG" id="ENOG5030NX9">
    <property type="taxonomic scope" value="Bacteria"/>
</dbReference>
<feature type="signal peptide" evidence="1">
    <location>
        <begin position="1"/>
        <end position="21"/>
    </location>
</feature>
<sequence>MVKMKKLMIAIIAATALSGCAQQTFKINNGIAEKPTQETKQTFFVNGIGQSHTIDAASVCGGADKVVRTEVQESGMDVFLRIITIGIYTPREARVYCSK</sequence>
<dbReference type="EMBL" id="ABWL02000006">
    <property type="protein sequence ID" value="EFE09251.1"/>
    <property type="molecule type" value="Genomic_DNA"/>
</dbReference>
<accession>D4BAP0</accession>